<evidence type="ECO:0000313" key="2">
    <source>
        <dbReference type="EMBL" id="KAF9598261.1"/>
    </source>
</evidence>
<dbReference type="InterPro" id="IPR036047">
    <property type="entry name" value="F-box-like_dom_sf"/>
</dbReference>
<dbReference type="AlphaFoldDB" id="A0A835HEB4"/>
<proteinExistence type="predicted"/>
<dbReference type="SMART" id="SM00256">
    <property type="entry name" value="FBOX"/>
    <property type="match status" value="1"/>
</dbReference>
<dbReference type="Pfam" id="PF12937">
    <property type="entry name" value="F-box-like"/>
    <property type="match status" value="1"/>
</dbReference>
<evidence type="ECO:0000313" key="3">
    <source>
        <dbReference type="Proteomes" id="UP000631114"/>
    </source>
</evidence>
<keyword evidence="3" id="KW-1185">Reference proteome</keyword>
<feature type="domain" description="F-box" evidence="1">
    <location>
        <begin position="611"/>
        <end position="650"/>
    </location>
</feature>
<dbReference type="Pfam" id="PF10551">
    <property type="entry name" value="MULE"/>
    <property type="match status" value="1"/>
</dbReference>
<dbReference type="PANTHER" id="PTHR31973">
    <property type="entry name" value="POLYPROTEIN, PUTATIVE-RELATED"/>
    <property type="match status" value="1"/>
</dbReference>
<dbReference type="InterPro" id="IPR006527">
    <property type="entry name" value="F-box-assoc_dom_typ1"/>
</dbReference>
<dbReference type="InterPro" id="IPR001810">
    <property type="entry name" value="F-box_dom"/>
</dbReference>
<dbReference type="SUPFAM" id="SSF81383">
    <property type="entry name" value="F-box domain"/>
    <property type="match status" value="1"/>
</dbReference>
<dbReference type="Proteomes" id="UP000631114">
    <property type="component" value="Unassembled WGS sequence"/>
</dbReference>
<name>A0A835HEB4_9MAGN</name>
<gene>
    <name evidence="2" type="ORF">IFM89_026092</name>
</gene>
<dbReference type="InterPro" id="IPR017451">
    <property type="entry name" value="F-box-assoc_interact_dom"/>
</dbReference>
<reference evidence="2 3" key="1">
    <citation type="submission" date="2020-10" db="EMBL/GenBank/DDBJ databases">
        <title>The Coptis chinensis genome and diversification of protoberbering-type alkaloids.</title>
        <authorList>
            <person name="Wang B."/>
            <person name="Shu S."/>
            <person name="Song C."/>
            <person name="Liu Y."/>
        </authorList>
    </citation>
    <scope>NUCLEOTIDE SEQUENCE [LARGE SCALE GENOMIC DNA]</scope>
    <source>
        <strain evidence="2">HL-2020</strain>
        <tissue evidence="2">Leaf</tissue>
    </source>
</reference>
<protein>
    <recommendedName>
        <fullName evidence="1">F-box domain-containing protein</fullName>
    </recommendedName>
</protein>
<dbReference type="NCBIfam" id="TIGR01640">
    <property type="entry name" value="F_box_assoc_1"/>
    <property type="match status" value="1"/>
</dbReference>
<accession>A0A835HEB4</accession>
<evidence type="ECO:0000259" key="1">
    <source>
        <dbReference type="SMART" id="SM00256"/>
    </source>
</evidence>
<comment type="caution">
    <text evidence="2">The sequence shown here is derived from an EMBL/GenBank/DDBJ whole genome shotgun (WGS) entry which is preliminary data.</text>
</comment>
<dbReference type="Gene3D" id="1.20.1280.50">
    <property type="match status" value="1"/>
</dbReference>
<sequence length="1045" mass="119387">MVNGCLHWITTSHEYEGFPLKERGSPVMISFHLGVKEFGFVPTPESHLLKYPYYQYALGELEGCLSFGECSSELFFKVWVINKYNDNDSWVKQFSIEHDSLCRVGSGLKYKYVELLKVSMDGEVLLVCGNKDLVSYNDTSGKCRMVGIEGVQKGDRHFIEAHPLVGNLLSLKSAFGMDGGTRKIGRDEKLDNLSGGVGQRFELGAAEFRLKVLEFSIATGYKYKFTKNDECRVTAIYGKRLETNCLWLIHASDKFGAFAIRKINPIHTYGFACKDYNNPPMTSNLVKSLIMDLRSDTPSISVRTIIRYFKKEYGLTVKKHVAYMGKQLALKELYGEEDGTFLSTKYKGCLMVATRKNGDQGLYPLAMGVVDGEDEANWYWFLDKFKGAFGYNRRYTFLSDRHHGLLVNIPLVFPGSYHSFCLWHLKNNLRAALSKTDSVSRHLVKLFSDCAYAPTHNKFQEKMIELQTIGGDQVDRFLAKVPLENWANSCFRGSRYGEMCSSLAECFNSWVKGERFLPITSMLDEIRNKMMSMVTERRKDSKGWATILCPQMELKLAERIDKARSLDVIRSDDYVFQVISKNMGNLFMAILILFSTPRHFIVATLTEMEKLPKEITSSILSRLPFKKSAQCKCVSKLWCTILSDSSFPKLQLTQHLNIHPDILLFYKLQNRRLNIFYIEDNHNEEAPNVIKTKPFQKTGTDFITETFYGIPTILGACNAFICISEINVMNISFLPRNPIYVFNPITKETAELPNFTVPKRDVPDSVDEGKKTDKCLSGFGYYDSVFKLVLVIFTARNYHAQIFNNEVQILTLGSSSWRRKKSIVPMRLRRAYKTVSAPIVNGCLHWITTSDEDDSFPPKEGGSPSIVSLHLGVEEFGFVPTPESHLIKHTYFEYSLGVLEGYLSFMECSSEPYIQVWVMKKYNDKESWVKKFCIEHDSLCRPGTGLRYDRVELLQVSKTGGELLLVCGNKDLVSYNISTGMCRLVEIEGVWKRDELYLEAHPFVGNLISLKSAFRMDSGARKMGREEKMNRLKQSIFELIKMRSH</sequence>
<organism evidence="2 3">
    <name type="scientific">Coptis chinensis</name>
    <dbReference type="NCBI Taxonomy" id="261450"/>
    <lineage>
        <taxon>Eukaryota</taxon>
        <taxon>Viridiplantae</taxon>
        <taxon>Streptophyta</taxon>
        <taxon>Embryophyta</taxon>
        <taxon>Tracheophyta</taxon>
        <taxon>Spermatophyta</taxon>
        <taxon>Magnoliopsida</taxon>
        <taxon>Ranunculales</taxon>
        <taxon>Ranunculaceae</taxon>
        <taxon>Coptidoideae</taxon>
        <taxon>Coptis</taxon>
    </lineage>
</organism>
<dbReference type="InterPro" id="IPR018289">
    <property type="entry name" value="MULE_transposase_dom"/>
</dbReference>
<dbReference type="Pfam" id="PF07734">
    <property type="entry name" value="FBA_1"/>
    <property type="match status" value="1"/>
</dbReference>
<dbReference type="EMBL" id="JADFTS010000007">
    <property type="protein sequence ID" value="KAF9598261.1"/>
    <property type="molecule type" value="Genomic_DNA"/>
</dbReference>
<dbReference type="PANTHER" id="PTHR31973:SF166">
    <property type="entry name" value="OS10G0104700 PROTEIN"/>
    <property type="match status" value="1"/>
</dbReference>
<dbReference type="OrthoDB" id="1432913at2759"/>